<dbReference type="OrthoDB" id="9804774at2"/>
<dbReference type="SUPFAM" id="SSF51735">
    <property type="entry name" value="NAD(P)-binding Rossmann-fold domains"/>
    <property type="match status" value="1"/>
</dbReference>
<sequence>MDLGIAGKRAAVAASTSGLGFAAAQALAAEGVQVAICGRQRERVEKAAAAIGGEVVPIEADVSTPEGATGFVDEAQRALGQVDILVVNVPGTPAGTFGSTALEAYGPALQNHVLSAVGMCKAAVPGMQSRGWGRVVAITSVGVRQPFPDLILSNTGRSGLTAFLKTLALEVAPDGVTVNTVQPGYHRTERLESWAGERLADLAADVPANAVGEPADFGAVVAFLCSRSAGYLTGAAVPVDGGLYGGLQ</sequence>
<dbReference type="PANTHER" id="PTHR42879:SF6">
    <property type="entry name" value="NADPH-DEPENDENT REDUCTASE BACG"/>
    <property type="match status" value="1"/>
</dbReference>
<dbReference type="AlphaFoldDB" id="A0A1I4HC06"/>
<accession>A0A1I4HC06</accession>
<keyword evidence="2" id="KW-0732">Signal</keyword>
<dbReference type="InterPro" id="IPR002347">
    <property type="entry name" value="SDR_fam"/>
</dbReference>
<dbReference type="InterPro" id="IPR050259">
    <property type="entry name" value="SDR"/>
</dbReference>
<keyword evidence="4" id="KW-1185">Reference proteome</keyword>
<dbReference type="Gene3D" id="3.40.50.720">
    <property type="entry name" value="NAD(P)-binding Rossmann-like Domain"/>
    <property type="match status" value="1"/>
</dbReference>
<evidence type="ECO:0000256" key="2">
    <source>
        <dbReference type="SAM" id="SignalP"/>
    </source>
</evidence>
<feature type="chain" id="PRO_5011744974" evidence="2">
    <location>
        <begin position="29"/>
        <end position="248"/>
    </location>
</feature>
<comment type="similarity">
    <text evidence="1">Belongs to the short-chain dehydrogenases/reductases (SDR) family.</text>
</comment>
<reference evidence="3 4" key="1">
    <citation type="submission" date="2016-10" db="EMBL/GenBank/DDBJ databases">
        <authorList>
            <person name="de Groot N.N."/>
        </authorList>
    </citation>
    <scope>NUCLEOTIDE SEQUENCE [LARGE SCALE GENOMIC DNA]</scope>
    <source>
        <strain evidence="3 4">DSM 45317</strain>
    </source>
</reference>
<dbReference type="InterPro" id="IPR036291">
    <property type="entry name" value="NAD(P)-bd_dom_sf"/>
</dbReference>
<protein>
    <submittedName>
        <fullName evidence="3">3-oxoacyl-[acyl-carrier protein] reductase</fullName>
    </submittedName>
</protein>
<name>A0A1I4HC06_9ACTN</name>
<evidence type="ECO:0000313" key="3">
    <source>
        <dbReference type="EMBL" id="SFL39695.1"/>
    </source>
</evidence>
<organism evidence="3 4">
    <name type="scientific">Geodermatophilus ruber</name>
    <dbReference type="NCBI Taxonomy" id="504800"/>
    <lineage>
        <taxon>Bacteria</taxon>
        <taxon>Bacillati</taxon>
        <taxon>Actinomycetota</taxon>
        <taxon>Actinomycetes</taxon>
        <taxon>Geodermatophilales</taxon>
        <taxon>Geodermatophilaceae</taxon>
        <taxon>Geodermatophilus</taxon>
    </lineage>
</organism>
<dbReference type="PANTHER" id="PTHR42879">
    <property type="entry name" value="3-OXOACYL-(ACYL-CARRIER-PROTEIN) REDUCTASE"/>
    <property type="match status" value="1"/>
</dbReference>
<evidence type="ECO:0000313" key="4">
    <source>
        <dbReference type="Proteomes" id="UP000199152"/>
    </source>
</evidence>
<proteinExistence type="inferred from homology"/>
<feature type="signal peptide" evidence="2">
    <location>
        <begin position="1"/>
        <end position="28"/>
    </location>
</feature>
<gene>
    <name evidence="3" type="ORF">SAMN04488085_110131</name>
</gene>
<dbReference type="Proteomes" id="UP000199152">
    <property type="component" value="Unassembled WGS sequence"/>
</dbReference>
<dbReference type="Pfam" id="PF13561">
    <property type="entry name" value="adh_short_C2"/>
    <property type="match status" value="1"/>
</dbReference>
<dbReference type="InParanoid" id="A0A1I4HC06"/>
<dbReference type="RefSeq" id="WP_091326652.1">
    <property type="nucleotide sequence ID" value="NZ_FOSW01000010.1"/>
</dbReference>
<evidence type="ECO:0000256" key="1">
    <source>
        <dbReference type="ARBA" id="ARBA00006484"/>
    </source>
</evidence>
<dbReference type="STRING" id="504800.SAMN04488085_110131"/>
<dbReference type="PRINTS" id="PR00081">
    <property type="entry name" value="GDHRDH"/>
</dbReference>
<dbReference type="EMBL" id="FOSW01000010">
    <property type="protein sequence ID" value="SFL39695.1"/>
    <property type="molecule type" value="Genomic_DNA"/>
</dbReference>